<gene>
    <name evidence="2" type="ORF">FHS21_000214</name>
</gene>
<dbReference type="RefSeq" id="WP_183660787.1">
    <property type="nucleotide sequence ID" value="NZ_JACHXN010000001.1"/>
</dbReference>
<dbReference type="InterPro" id="IPR056935">
    <property type="entry name" value="Rv0428c-like_C"/>
</dbReference>
<feature type="domain" description="Histone acetyltransferase Rv0428c-like C-terminal" evidence="1">
    <location>
        <begin position="9"/>
        <end position="131"/>
    </location>
</feature>
<organism evidence="2 3">
    <name type="scientific">Phyllobacterium trifolii</name>
    <dbReference type="NCBI Taxonomy" id="300193"/>
    <lineage>
        <taxon>Bacteria</taxon>
        <taxon>Pseudomonadati</taxon>
        <taxon>Pseudomonadota</taxon>
        <taxon>Alphaproteobacteria</taxon>
        <taxon>Hyphomicrobiales</taxon>
        <taxon>Phyllobacteriaceae</taxon>
        <taxon>Phyllobacterium</taxon>
    </lineage>
</organism>
<evidence type="ECO:0000313" key="3">
    <source>
        <dbReference type="Proteomes" id="UP000554520"/>
    </source>
</evidence>
<proteinExistence type="predicted"/>
<keyword evidence="3" id="KW-1185">Reference proteome</keyword>
<comment type="caution">
    <text evidence="2">The sequence shown here is derived from an EMBL/GenBank/DDBJ whole genome shotgun (WGS) entry which is preliminary data.</text>
</comment>
<sequence>MDDDLNWRVEEACRNAWPSSRELIYRGWIMRFSGGTIRRTNSVNPLRGHREKPKGVIELAETLYRSLGRTPIFRVPQIADDLDQSLTAQGYGFEGASAVRLCELATHTTAMSDDVIVETEMNDDWHSLFDNFDIGSLPVETLDGRNLW</sequence>
<protein>
    <recommendedName>
        <fullName evidence="1">Histone acetyltransferase Rv0428c-like C-terminal domain-containing protein</fullName>
    </recommendedName>
</protein>
<evidence type="ECO:0000313" key="2">
    <source>
        <dbReference type="EMBL" id="MBB3143831.1"/>
    </source>
</evidence>
<dbReference type="EMBL" id="JACHXN010000001">
    <property type="protein sequence ID" value="MBB3143831.1"/>
    <property type="molecule type" value="Genomic_DNA"/>
</dbReference>
<dbReference type="Pfam" id="PF24553">
    <property type="entry name" value="Rv0428c_C"/>
    <property type="match status" value="1"/>
</dbReference>
<dbReference type="AlphaFoldDB" id="A0A839U509"/>
<dbReference type="Proteomes" id="UP000554520">
    <property type="component" value="Unassembled WGS sequence"/>
</dbReference>
<reference evidence="2 3" key="1">
    <citation type="submission" date="2020-08" db="EMBL/GenBank/DDBJ databases">
        <title>Genomic Encyclopedia of Type Strains, Phase III (KMG-III): the genomes of soil and plant-associated and newly described type strains.</title>
        <authorList>
            <person name="Whitman W."/>
        </authorList>
    </citation>
    <scope>NUCLEOTIDE SEQUENCE [LARGE SCALE GENOMIC DNA]</scope>
    <source>
        <strain evidence="2 3">CECT 7015</strain>
    </source>
</reference>
<name>A0A839U509_9HYPH</name>
<evidence type="ECO:0000259" key="1">
    <source>
        <dbReference type="Pfam" id="PF24553"/>
    </source>
</evidence>
<accession>A0A839U509</accession>